<sequence>MLILGLAIIALHCCIFCIRIERPLFMSSLQNAVLIKLFKNIASSLEDKRCTSLSVFCGTLKSSKIFSTISFIHLCTSVRSLSSIGINVCKNDNIISGVCKSLYNF</sequence>
<dbReference type="KEGG" id="vg:30999385"/>
<dbReference type="Proteomes" id="UP000202182">
    <property type="component" value="Segment"/>
</dbReference>
<evidence type="ECO:0000313" key="2">
    <source>
        <dbReference type="Proteomes" id="UP000202182"/>
    </source>
</evidence>
<keyword evidence="2" id="KW-1185">Reference proteome</keyword>
<organism evidence="1">
    <name type="scientific">Murid betaherpesvirus 3</name>
    <dbReference type="NCBI Taxonomy" id="2560603"/>
    <lineage>
        <taxon>Viruses</taxon>
        <taxon>Duplodnaviria</taxon>
        <taxon>Heunggongvirae</taxon>
        <taxon>Peploviricota</taxon>
        <taxon>Herviviricetes</taxon>
        <taxon>Herpesvirales</taxon>
        <taxon>Orthoherpesviridae</taxon>
        <taxon>Betaherpesvirinae</taxon>
        <taxon>Roseolovirus</taxon>
        <taxon>Roseolovirus muridbeta3</taxon>
    </lineage>
</organism>
<protein>
    <submittedName>
        <fullName evidence="1">Uncharacterized protein</fullName>
    </submittedName>
</protein>
<evidence type="ECO:0000313" key="1">
    <source>
        <dbReference type="EMBL" id="APZ76259.1"/>
    </source>
</evidence>
<accession>A0A1P8VIS9</accession>
<gene>
    <name evidence="1" type="primary">ORF44</name>
    <name evidence="1" type="ORF">MRV_0048</name>
</gene>
<dbReference type="EMBL" id="KY355735">
    <property type="protein sequence ID" value="APZ76259.1"/>
    <property type="molecule type" value="Genomic_DNA"/>
</dbReference>
<reference evidence="1" key="1">
    <citation type="submission" date="2016-12" db="EMBL/GenBank/DDBJ databases">
        <title>A murine herpesvirus closely related to ubiquitous human herpesviruses causes T-cell depletion.</title>
        <authorList>
            <person name="Patel S.J."/>
            <person name="Zhao G."/>
            <person name="Penna V.R."/>
            <person name="Park E."/>
            <person name="Lauron E.J."/>
            <person name="Harvey I.B."/>
            <person name="Beatty W.L."/>
            <person name="Plougastel-Douglas B."/>
            <person name="Poursine-Laurent J."/>
            <person name="Fremont D.H."/>
            <person name="Wang D."/>
            <person name="Yokoyama W.M."/>
        </authorList>
    </citation>
    <scope>NUCLEOTIDE SEQUENCE [LARGE SCALE GENOMIC DNA]</scope>
    <source>
        <strain evidence="1">YOK1</strain>
    </source>
</reference>
<name>A0A1P8VIS9_9BETA</name>
<proteinExistence type="predicted"/>